<keyword evidence="2" id="KW-0547">Nucleotide-binding</keyword>
<dbReference type="SUPFAM" id="SSF52540">
    <property type="entry name" value="P-loop containing nucleoside triphosphate hydrolases"/>
    <property type="match status" value="1"/>
</dbReference>
<dbReference type="InterPro" id="IPR027417">
    <property type="entry name" value="P-loop_NTPase"/>
</dbReference>
<proteinExistence type="predicted"/>
<comment type="caution">
    <text evidence="5">The sequence shown here is derived from an EMBL/GenBank/DDBJ whole genome shotgun (WGS) entry which is preliminary data.</text>
</comment>
<evidence type="ECO:0000259" key="4">
    <source>
        <dbReference type="PROSITE" id="PS50893"/>
    </source>
</evidence>
<dbReference type="PROSITE" id="PS50893">
    <property type="entry name" value="ABC_TRANSPORTER_2"/>
    <property type="match status" value="1"/>
</dbReference>
<sequence>MPEIILEVKDLNVVLDGEKIIEDLSFSVRRGDVLTVLGPNGAGKTVLLKTLLGLLPYQGRIWWKAGVKAGYVPQRLPFIKDFPMSVAEFFELKGVSLQETRDILSSVGFGGEVLNRKIGQVSSGQFQRILIAWALAKKSEVLLFDEPTAGVDIGGEETIYSLLNKLKIENKLTILLVTHDLSVVSKFSNFVICLNRSSVCQGAPKQVLSTGALQKLYGDEVKFYGHQKV</sequence>
<dbReference type="EMBL" id="MZGJ01000006">
    <property type="protein sequence ID" value="OQX51226.1"/>
    <property type="molecule type" value="Genomic_DNA"/>
</dbReference>
<organism evidence="5 6">
    <name type="scientific">candidate division CPR3 bacterium 4484_211</name>
    <dbReference type="NCBI Taxonomy" id="1968527"/>
    <lineage>
        <taxon>Bacteria</taxon>
        <taxon>Bacteria division CPR3</taxon>
    </lineage>
</organism>
<protein>
    <submittedName>
        <fullName evidence="5">ABC transporter ATP-binding protein</fullName>
    </submittedName>
</protein>
<dbReference type="InterPro" id="IPR003439">
    <property type="entry name" value="ABC_transporter-like_ATP-bd"/>
</dbReference>
<dbReference type="Gene3D" id="3.40.50.300">
    <property type="entry name" value="P-loop containing nucleotide triphosphate hydrolases"/>
    <property type="match status" value="1"/>
</dbReference>
<evidence type="ECO:0000313" key="6">
    <source>
        <dbReference type="Proteomes" id="UP000192520"/>
    </source>
</evidence>
<dbReference type="GO" id="GO:0016887">
    <property type="term" value="F:ATP hydrolysis activity"/>
    <property type="evidence" value="ECO:0007669"/>
    <property type="project" value="InterPro"/>
</dbReference>
<evidence type="ECO:0000256" key="2">
    <source>
        <dbReference type="ARBA" id="ARBA00022741"/>
    </source>
</evidence>
<gene>
    <name evidence="5" type="ORF">B5M47_01575</name>
</gene>
<evidence type="ECO:0000256" key="3">
    <source>
        <dbReference type="ARBA" id="ARBA00022840"/>
    </source>
</evidence>
<reference evidence="6" key="1">
    <citation type="submission" date="2017-03" db="EMBL/GenBank/DDBJ databases">
        <title>Novel pathways for hydrocarbon cycling and metabolic interdependencies in hydrothermal sediment communities.</title>
        <authorList>
            <person name="Dombrowski N."/>
            <person name="Seitz K."/>
            <person name="Teske A."/>
            <person name="Baker B."/>
        </authorList>
    </citation>
    <scope>NUCLEOTIDE SEQUENCE [LARGE SCALE GENOMIC DNA]</scope>
</reference>
<dbReference type="SMART" id="SM00382">
    <property type="entry name" value="AAA"/>
    <property type="match status" value="1"/>
</dbReference>
<dbReference type="InterPro" id="IPR003593">
    <property type="entry name" value="AAA+_ATPase"/>
</dbReference>
<keyword evidence="1" id="KW-0813">Transport</keyword>
<dbReference type="Proteomes" id="UP000192520">
    <property type="component" value="Unassembled WGS sequence"/>
</dbReference>
<dbReference type="Pfam" id="PF00005">
    <property type="entry name" value="ABC_tran"/>
    <property type="match status" value="1"/>
</dbReference>
<feature type="domain" description="ABC transporter" evidence="4">
    <location>
        <begin position="6"/>
        <end position="221"/>
    </location>
</feature>
<dbReference type="STRING" id="1968527.B5M47_01575"/>
<keyword evidence="3 5" id="KW-0067">ATP-binding</keyword>
<dbReference type="GO" id="GO:0005524">
    <property type="term" value="F:ATP binding"/>
    <property type="evidence" value="ECO:0007669"/>
    <property type="project" value="UniProtKB-KW"/>
</dbReference>
<dbReference type="PANTHER" id="PTHR42734">
    <property type="entry name" value="METAL TRANSPORT SYSTEM ATP-BINDING PROTEIN TM_0124-RELATED"/>
    <property type="match status" value="1"/>
</dbReference>
<name>A0A1W9NYK5_UNCC3</name>
<evidence type="ECO:0000313" key="5">
    <source>
        <dbReference type="EMBL" id="OQX51226.1"/>
    </source>
</evidence>
<accession>A0A1W9NYK5</accession>
<dbReference type="InterPro" id="IPR050153">
    <property type="entry name" value="Metal_Ion_Import_ABC"/>
</dbReference>
<evidence type="ECO:0000256" key="1">
    <source>
        <dbReference type="ARBA" id="ARBA00022448"/>
    </source>
</evidence>
<dbReference type="AlphaFoldDB" id="A0A1W9NYK5"/>